<evidence type="ECO:0000313" key="2">
    <source>
        <dbReference type="EMBL" id="CAI4212315.1"/>
    </source>
</evidence>
<dbReference type="InterPro" id="IPR036291">
    <property type="entry name" value="NAD(P)-bd_dom_sf"/>
</dbReference>
<dbReference type="OrthoDB" id="1933717at2759"/>
<organism evidence="2 3">
    <name type="scientific">Parascedosporium putredinis</name>
    <dbReference type="NCBI Taxonomy" id="1442378"/>
    <lineage>
        <taxon>Eukaryota</taxon>
        <taxon>Fungi</taxon>
        <taxon>Dikarya</taxon>
        <taxon>Ascomycota</taxon>
        <taxon>Pezizomycotina</taxon>
        <taxon>Sordariomycetes</taxon>
        <taxon>Hypocreomycetidae</taxon>
        <taxon>Microascales</taxon>
        <taxon>Microascaceae</taxon>
        <taxon>Parascedosporium</taxon>
    </lineage>
</organism>
<dbReference type="AlphaFoldDB" id="A0A9P1GXU8"/>
<reference evidence="2" key="1">
    <citation type="submission" date="2022-11" db="EMBL/GenBank/DDBJ databases">
        <authorList>
            <person name="Scott C."/>
            <person name="Bruce N."/>
        </authorList>
    </citation>
    <scope>NUCLEOTIDE SEQUENCE</scope>
</reference>
<dbReference type="SUPFAM" id="SSF51735">
    <property type="entry name" value="NAD(P)-binding Rossmann-fold domains"/>
    <property type="match status" value="1"/>
</dbReference>
<gene>
    <name evidence="2" type="ORF">PPNO1_LOCUS2082</name>
</gene>
<proteinExistence type="predicted"/>
<comment type="caution">
    <text evidence="2">The sequence shown here is derived from an EMBL/GenBank/DDBJ whole genome shotgun (WGS) entry which is preliminary data.</text>
</comment>
<name>A0A9P1GXU8_9PEZI</name>
<dbReference type="Proteomes" id="UP000838763">
    <property type="component" value="Unassembled WGS sequence"/>
</dbReference>
<keyword evidence="3" id="KW-1185">Reference proteome</keyword>
<dbReference type="EMBL" id="CALLCH030000004">
    <property type="protein sequence ID" value="CAI4212315.1"/>
    <property type="molecule type" value="Genomic_DNA"/>
</dbReference>
<protein>
    <submittedName>
        <fullName evidence="2">Uncharacterized protein</fullName>
    </submittedName>
</protein>
<sequence>MTLGTLRFGNMHRTMREDDSHRGGSSGIGFAIARAFGQASASRIIILGRRPGPLREARVKLMTELKAAGSKAALGGFKREKIEIDVLVMNAAALGADTVILESGVEDVWTDYVTNVRTLLDFASFFSKQGLSKSKNSGALLLQQIAKDTKVEDMQIINFHPGSILTQSARSKGYTEDNWAWDHEDMPGHFAVWAASAEASFLHGRFIWARWDVDELRSGELRERIDNDPYFLKIGVIGATGN</sequence>
<accession>A0A9P1GXU8</accession>
<evidence type="ECO:0000313" key="3">
    <source>
        <dbReference type="Proteomes" id="UP000838763"/>
    </source>
</evidence>
<feature type="region of interest" description="Disordered" evidence="1">
    <location>
        <begin position="1"/>
        <end position="24"/>
    </location>
</feature>
<evidence type="ECO:0000256" key="1">
    <source>
        <dbReference type="SAM" id="MobiDB-lite"/>
    </source>
</evidence>
<dbReference type="Gene3D" id="3.40.50.720">
    <property type="entry name" value="NAD(P)-binding Rossmann-like Domain"/>
    <property type="match status" value="1"/>
</dbReference>